<evidence type="ECO:0000256" key="2">
    <source>
        <dbReference type="ARBA" id="ARBA00022448"/>
    </source>
</evidence>
<keyword evidence="4 8" id="KW-0812">Transmembrane</keyword>
<keyword evidence="6 8" id="KW-0472">Membrane</keyword>
<dbReference type="InterPro" id="IPR023996">
    <property type="entry name" value="TonB-dep_OMP_SusC/RagA"/>
</dbReference>
<keyword evidence="5 9" id="KW-0798">TonB box</keyword>
<keyword evidence="13" id="KW-0675">Receptor</keyword>
<proteinExistence type="inferred from homology"/>
<dbReference type="EMBL" id="JAHESE010000018">
    <property type="protein sequence ID" value="MBT1710027.1"/>
    <property type="molecule type" value="Genomic_DNA"/>
</dbReference>
<evidence type="ECO:0000256" key="6">
    <source>
        <dbReference type="ARBA" id="ARBA00023136"/>
    </source>
</evidence>
<evidence type="ECO:0000313" key="13">
    <source>
        <dbReference type="EMBL" id="MBT1710027.1"/>
    </source>
</evidence>
<feature type="signal peptide" evidence="10">
    <location>
        <begin position="1"/>
        <end position="30"/>
    </location>
</feature>
<dbReference type="NCBIfam" id="TIGR04057">
    <property type="entry name" value="SusC_RagA_signa"/>
    <property type="match status" value="1"/>
</dbReference>
<dbReference type="NCBIfam" id="TIGR04056">
    <property type="entry name" value="OMP_RagA_SusC"/>
    <property type="match status" value="1"/>
</dbReference>
<keyword evidence="2 8" id="KW-0813">Transport</keyword>
<feature type="chain" id="PRO_5042864765" evidence="10">
    <location>
        <begin position="31"/>
        <end position="1074"/>
    </location>
</feature>
<dbReference type="AlphaFoldDB" id="A0AAP2E1P4"/>
<comment type="subcellular location">
    <subcellularLocation>
        <location evidence="1 8">Cell outer membrane</location>
        <topology evidence="1 8">Multi-pass membrane protein</topology>
    </subcellularLocation>
</comment>
<sequence>MNPYPHVKRWVSRGSGLILLCLVVTLHGNAQNKVVTGTVKDTDGVQMPGVSIFEKGTSNGTTSDVDGKFSLSVSPGAVLTFTFIGMAVKDVEVGNQTSLDVVLDHDVSQLDEVVVIGYGTAKKSDLTGSVVSVTGDALRKVPLSNVAETLTGRMAGVQVTSTEGSPDADIRIRVRGGGSITQDNSPLYIVDGFQVNSISDISPSDIQSIDVLKDASSTAIYGSRGANGVIIITTKSGKPGKVSVSYNTFYGAKRIANTLDVLPVEDYVKWQYEYAVLDNDPGELESYEDYFGTWADRDLFTGMKGNNWQEQVYGRTGHVFSHDVSVRGGGDKFSYSANYALYDEKAIMIGSDFRRNNLTMKFNSKPAEPVELTFSLRYSDTKIEGSGANEQNEVSASDSRLKHAVTYSPIPLAGLTNDDTNEEISSYLINPIIATNDNAREQNRKNYTMVGSVAWNILDNLQFRSEIGLDNVRSRDNRFYGLTTYYVQNAPSAENQDHPAVIITQQEQTRIRNANTLNYNFKGLLGPDHNLNLLLGHETIRTENTLFTSIVHGFPTLFTADQAFKLTTQGKSQTTNNFLSPDDKLLSFFGRANYEFKGKYLLSATYRADGSSRFMDGNRWGYFPSAAAAWKISSEEFMAGTSRWLDQLKLRVSYGVAGNNNIPVGQTVQSFESNTNTWINGFSSYWSASKFLANPDLKWETTHTRNIGLDFSTLQGRVSGTVDVYKNNTTDLLVEFPVPGTGYTSQFRNLGETENKGLETSLKYIVVEKPNYGFDVSVNISFNRNNVKSLGMMENFGRNTNWASTEIGNDFLIERGKPVGMMYGYVSDGRYEVSDFEGYDAATNTWIPKAGLVTADDIVGKAAPGMMKLKDVKTDGIITIDDRGIIGNANPKHTGGIILNGYVYGFDLTAAFSWSYGNDIYNANKIEYTSSSPRYQYRNLSTIMADGQRWTNIDPTNGNLITDPASLASLNANTTMWSPYMDRFVFSDWAVEDGSFLRLNTLTLGYTVPSSLTNRLHIQSLRLYATAYNVFILTDYTGFDPEVSTRRNTALTPGVDYSAYPRSRQLVFGLNLNF</sequence>
<dbReference type="PROSITE" id="PS52016">
    <property type="entry name" value="TONB_DEPENDENT_REC_3"/>
    <property type="match status" value="1"/>
</dbReference>
<reference evidence="13 14" key="1">
    <citation type="submission" date="2021-05" db="EMBL/GenBank/DDBJ databases">
        <title>A Polyphasic approach of four new species of the genus Ohtaekwangia: Ohtaekwangia histidinii sp. nov., Ohtaekwangia cretensis sp. nov., Ohtaekwangia indiensis sp. nov., Ohtaekwangia reichenbachii sp. nov. from diverse environment.</title>
        <authorList>
            <person name="Octaviana S."/>
        </authorList>
    </citation>
    <scope>NUCLEOTIDE SEQUENCE [LARGE SCALE GENOMIC DNA]</scope>
    <source>
        <strain evidence="13 14">PWU5</strain>
    </source>
</reference>
<dbReference type="RefSeq" id="WP_254085604.1">
    <property type="nucleotide sequence ID" value="NZ_JAHESE010000018.1"/>
</dbReference>
<dbReference type="Gene3D" id="2.40.170.20">
    <property type="entry name" value="TonB-dependent receptor, beta-barrel domain"/>
    <property type="match status" value="1"/>
</dbReference>
<keyword evidence="10" id="KW-0732">Signal</keyword>
<evidence type="ECO:0000256" key="3">
    <source>
        <dbReference type="ARBA" id="ARBA00022452"/>
    </source>
</evidence>
<feature type="domain" description="TonB-dependent receptor plug" evidence="12">
    <location>
        <begin position="123"/>
        <end position="229"/>
    </location>
</feature>
<accession>A0AAP2E1P4</accession>
<comment type="caution">
    <text evidence="13">The sequence shown here is derived from an EMBL/GenBank/DDBJ whole genome shotgun (WGS) entry which is preliminary data.</text>
</comment>
<evidence type="ECO:0000256" key="10">
    <source>
        <dbReference type="SAM" id="SignalP"/>
    </source>
</evidence>
<dbReference type="Proteomes" id="UP001319080">
    <property type="component" value="Unassembled WGS sequence"/>
</dbReference>
<evidence type="ECO:0000259" key="11">
    <source>
        <dbReference type="Pfam" id="PF00593"/>
    </source>
</evidence>
<dbReference type="InterPro" id="IPR039426">
    <property type="entry name" value="TonB-dep_rcpt-like"/>
</dbReference>
<keyword evidence="14" id="KW-1185">Reference proteome</keyword>
<keyword evidence="3 8" id="KW-1134">Transmembrane beta strand</keyword>
<dbReference type="SUPFAM" id="SSF56935">
    <property type="entry name" value="Porins"/>
    <property type="match status" value="1"/>
</dbReference>
<dbReference type="Pfam" id="PF13715">
    <property type="entry name" value="CarbopepD_reg_2"/>
    <property type="match status" value="1"/>
</dbReference>
<dbReference type="InterPro" id="IPR036942">
    <property type="entry name" value="Beta-barrel_TonB_sf"/>
</dbReference>
<dbReference type="FunFam" id="2.170.130.10:FF:000008">
    <property type="entry name" value="SusC/RagA family TonB-linked outer membrane protein"/>
    <property type="match status" value="1"/>
</dbReference>
<evidence type="ECO:0000259" key="12">
    <source>
        <dbReference type="Pfam" id="PF07715"/>
    </source>
</evidence>
<dbReference type="Pfam" id="PF00593">
    <property type="entry name" value="TonB_dep_Rec_b-barrel"/>
    <property type="match status" value="1"/>
</dbReference>
<evidence type="ECO:0000256" key="8">
    <source>
        <dbReference type="PROSITE-ProRule" id="PRU01360"/>
    </source>
</evidence>
<gene>
    <name evidence="13" type="ORF">KK062_17405</name>
</gene>
<evidence type="ECO:0000256" key="7">
    <source>
        <dbReference type="ARBA" id="ARBA00023237"/>
    </source>
</evidence>
<dbReference type="InterPro" id="IPR037066">
    <property type="entry name" value="Plug_dom_sf"/>
</dbReference>
<evidence type="ECO:0000256" key="5">
    <source>
        <dbReference type="ARBA" id="ARBA00023077"/>
    </source>
</evidence>
<dbReference type="InterPro" id="IPR000531">
    <property type="entry name" value="Beta-barrel_TonB"/>
</dbReference>
<dbReference type="InterPro" id="IPR008969">
    <property type="entry name" value="CarboxyPept-like_regulatory"/>
</dbReference>
<dbReference type="Gene3D" id="2.170.130.10">
    <property type="entry name" value="TonB-dependent receptor, plug domain"/>
    <property type="match status" value="1"/>
</dbReference>
<protein>
    <submittedName>
        <fullName evidence="13">TonB-dependent receptor</fullName>
    </submittedName>
</protein>
<comment type="similarity">
    <text evidence="8 9">Belongs to the TonB-dependent receptor family.</text>
</comment>
<feature type="domain" description="TonB-dependent receptor-like beta-barrel" evidence="11">
    <location>
        <begin position="421"/>
        <end position="788"/>
    </location>
</feature>
<evidence type="ECO:0000313" key="14">
    <source>
        <dbReference type="Proteomes" id="UP001319080"/>
    </source>
</evidence>
<dbReference type="Pfam" id="PF07715">
    <property type="entry name" value="Plug"/>
    <property type="match status" value="1"/>
</dbReference>
<evidence type="ECO:0000256" key="9">
    <source>
        <dbReference type="RuleBase" id="RU003357"/>
    </source>
</evidence>
<dbReference type="InterPro" id="IPR012910">
    <property type="entry name" value="Plug_dom"/>
</dbReference>
<evidence type="ECO:0000256" key="1">
    <source>
        <dbReference type="ARBA" id="ARBA00004571"/>
    </source>
</evidence>
<keyword evidence="7 8" id="KW-0998">Cell outer membrane</keyword>
<dbReference type="Gene3D" id="2.60.40.1120">
    <property type="entry name" value="Carboxypeptidase-like, regulatory domain"/>
    <property type="match status" value="1"/>
</dbReference>
<dbReference type="GO" id="GO:0009279">
    <property type="term" value="C:cell outer membrane"/>
    <property type="evidence" value="ECO:0007669"/>
    <property type="project" value="UniProtKB-SubCell"/>
</dbReference>
<organism evidence="13 14">
    <name type="scientific">Dawidia cretensis</name>
    <dbReference type="NCBI Taxonomy" id="2782350"/>
    <lineage>
        <taxon>Bacteria</taxon>
        <taxon>Pseudomonadati</taxon>
        <taxon>Bacteroidota</taxon>
        <taxon>Cytophagia</taxon>
        <taxon>Cytophagales</taxon>
        <taxon>Chryseotaleaceae</taxon>
        <taxon>Dawidia</taxon>
    </lineage>
</organism>
<dbReference type="InterPro" id="IPR023997">
    <property type="entry name" value="TonB-dep_OMP_SusC/RagA_CS"/>
</dbReference>
<evidence type="ECO:0000256" key="4">
    <source>
        <dbReference type="ARBA" id="ARBA00022692"/>
    </source>
</evidence>
<dbReference type="SUPFAM" id="SSF49464">
    <property type="entry name" value="Carboxypeptidase regulatory domain-like"/>
    <property type="match status" value="1"/>
</dbReference>
<name>A0AAP2E1P4_9BACT</name>